<dbReference type="GO" id="GO:0016150">
    <property type="term" value="F:translation release factor activity, codon nonspecific"/>
    <property type="evidence" value="ECO:0007669"/>
    <property type="project" value="TreeGrafter"/>
</dbReference>
<dbReference type="GO" id="GO:0005525">
    <property type="term" value="F:GTP binding"/>
    <property type="evidence" value="ECO:0007669"/>
    <property type="project" value="InterPro"/>
</dbReference>
<dbReference type="SUPFAM" id="SSF52540">
    <property type="entry name" value="P-loop containing nucleoside triphosphate hydrolases"/>
    <property type="match status" value="1"/>
</dbReference>
<evidence type="ECO:0000313" key="2">
    <source>
        <dbReference type="EMBL" id="MBC2399252.1"/>
    </source>
</evidence>
<dbReference type="GO" id="GO:0003924">
    <property type="term" value="F:GTPase activity"/>
    <property type="evidence" value="ECO:0007669"/>
    <property type="project" value="InterPro"/>
</dbReference>
<keyword evidence="3" id="KW-1185">Reference proteome</keyword>
<dbReference type="PRINTS" id="PR00315">
    <property type="entry name" value="ELONGATNFCT"/>
</dbReference>
<gene>
    <name evidence="2" type="ORF">HGG79_15950</name>
</gene>
<dbReference type="Pfam" id="PF00009">
    <property type="entry name" value="GTP_EFTU"/>
    <property type="match status" value="1"/>
</dbReference>
<dbReference type="InterPro" id="IPR004548">
    <property type="entry name" value="PrfC"/>
</dbReference>
<dbReference type="PROSITE" id="PS51722">
    <property type="entry name" value="G_TR_2"/>
    <property type="match status" value="1"/>
</dbReference>
<organism evidence="2 3">
    <name type="scientific">Clostridium tetanomorphum</name>
    <dbReference type="NCBI Taxonomy" id="1553"/>
    <lineage>
        <taxon>Bacteria</taxon>
        <taxon>Bacillati</taxon>
        <taxon>Bacillota</taxon>
        <taxon>Clostridia</taxon>
        <taxon>Eubacteriales</taxon>
        <taxon>Clostridiaceae</taxon>
        <taxon>Clostridium</taxon>
    </lineage>
</organism>
<dbReference type="InterPro" id="IPR000795">
    <property type="entry name" value="T_Tr_GTP-bd_dom"/>
</dbReference>
<dbReference type="PANTHER" id="PTHR43556:SF2">
    <property type="entry name" value="PEPTIDE CHAIN RELEASE FACTOR RF3"/>
    <property type="match status" value="1"/>
</dbReference>
<evidence type="ECO:0000313" key="3">
    <source>
        <dbReference type="Proteomes" id="UP000563151"/>
    </source>
</evidence>
<name>A0A923J1J8_CLOTT</name>
<dbReference type="GO" id="GO:0005829">
    <property type="term" value="C:cytosol"/>
    <property type="evidence" value="ECO:0007669"/>
    <property type="project" value="TreeGrafter"/>
</dbReference>
<dbReference type="Gene3D" id="3.40.50.300">
    <property type="entry name" value="P-loop containing nucleotide triphosphate hydrolases"/>
    <property type="match status" value="1"/>
</dbReference>
<proteinExistence type="predicted"/>
<dbReference type="Proteomes" id="UP000563151">
    <property type="component" value="Unassembled WGS sequence"/>
</dbReference>
<reference evidence="2 3" key="1">
    <citation type="submission" date="2020-04" db="EMBL/GenBank/DDBJ databases">
        <title>Genomic insights into acetone-butanol-ethanol (ABE) fermentation by sequencing solventogenic clostridia strains.</title>
        <authorList>
            <person name="Brown S."/>
        </authorList>
    </citation>
    <scope>NUCLEOTIDE SEQUENCE [LARGE SCALE GENOMIC DNA]</scope>
    <source>
        <strain evidence="2 3">DJ011</strain>
    </source>
</reference>
<accession>A0A923J1J8</accession>
<dbReference type="PANTHER" id="PTHR43556">
    <property type="entry name" value="PEPTIDE CHAIN RELEASE FACTOR RF3"/>
    <property type="match status" value="1"/>
</dbReference>
<sequence length="80" mass="9253">MNKIIGILAHVDAGKTTFAEQILYHTKTIKNRGRVDYKNSFLDSHNIEKQRGITVFSDQAIFQYKSSTYYLIDTPGQYSY</sequence>
<feature type="domain" description="Tr-type G" evidence="1">
    <location>
        <begin position="1"/>
        <end position="80"/>
    </location>
</feature>
<protein>
    <recommendedName>
        <fullName evidence="1">Tr-type G domain-containing protein</fullName>
    </recommendedName>
</protein>
<dbReference type="EMBL" id="JAAZWO010000024">
    <property type="protein sequence ID" value="MBC2399252.1"/>
    <property type="molecule type" value="Genomic_DNA"/>
</dbReference>
<dbReference type="AlphaFoldDB" id="A0A923J1J8"/>
<evidence type="ECO:0000259" key="1">
    <source>
        <dbReference type="PROSITE" id="PS51722"/>
    </source>
</evidence>
<comment type="caution">
    <text evidence="2">The sequence shown here is derived from an EMBL/GenBank/DDBJ whole genome shotgun (WGS) entry which is preliminary data.</text>
</comment>
<dbReference type="InterPro" id="IPR027417">
    <property type="entry name" value="P-loop_NTPase"/>
</dbReference>